<dbReference type="InterPro" id="IPR027417">
    <property type="entry name" value="P-loop_NTPase"/>
</dbReference>
<dbReference type="PROSITE" id="PS50893">
    <property type="entry name" value="ABC_TRANSPORTER_2"/>
    <property type="match status" value="1"/>
</dbReference>
<dbReference type="InterPro" id="IPR003593">
    <property type="entry name" value="AAA+_ATPase"/>
</dbReference>
<dbReference type="RefSeq" id="WP_243332904.1">
    <property type="nucleotide sequence ID" value="NZ_AP027081.1"/>
</dbReference>
<evidence type="ECO:0000256" key="4">
    <source>
        <dbReference type="ARBA" id="ARBA00022840"/>
    </source>
</evidence>
<dbReference type="EMBL" id="AP027081">
    <property type="protein sequence ID" value="BDU75185.1"/>
    <property type="molecule type" value="Genomic_DNA"/>
</dbReference>
<evidence type="ECO:0000256" key="1">
    <source>
        <dbReference type="ARBA" id="ARBA00005417"/>
    </source>
</evidence>
<dbReference type="PANTHER" id="PTHR43335">
    <property type="entry name" value="ABC TRANSPORTER, ATP-BINDING PROTEIN"/>
    <property type="match status" value="1"/>
</dbReference>
<evidence type="ECO:0000259" key="5">
    <source>
        <dbReference type="PROSITE" id="PS50893"/>
    </source>
</evidence>
<dbReference type="PANTHER" id="PTHR43335:SF11">
    <property type="entry name" value="ABC TRANSPORTER RELATED"/>
    <property type="match status" value="1"/>
</dbReference>
<dbReference type="GO" id="GO:0016887">
    <property type="term" value="F:ATP hydrolysis activity"/>
    <property type="evidence" value="ECO:0007669"/>
    <property type="project" value="InterPro"/>
</dbReference>
<dbReference type="InterPro" id="IPR017871">
    <property type="entry name" value="ABC_transporter-like_CS"/>
</dbReference>
<dbReference type="CDD" id="cd03230">
    <property type="entry name" value="ABC_DR_subfamily_A"/>
    <property type="match status" value="1"/>
</dbReference>
<dbReference type="InterPro" id="IPR003439">
    <property type="entry name" value="ABC_transporter-like_ATP-bd"/>
</dbReference>
<reference evidence="6" key="1">
    <citation type="journal article" date="2023" name="Int. J. Syst. Evol. Microbiol.">
        <title>Mesoterricola silvestris gen. nov., sp. nov., Mesoterricola sediminis sp. nov., Geothrix oryzae sp. nov., Geothrix edaphica sp. nov., Geothrix rubra sp. nov., and Geothrix limicola sp. nov., six novel members of Acidobacteriota isolated from soils.</title>
        <authorList>
            <person name="Itoh H."/>
            <person name="Sugisawa Y."/>
            <person name="Mise K."/>
            <person name="Xu Z."/>
            <person name="Kuniyasu M."/>
            <person name="Ushijima N."/>
            <person name="Kawano K."/>
            <person name="Kobayashi E."/>
            <person name="Shiratori Y."/>
            <person name="Masuda Y."/>
            <person name="Senoo K."/>
        </authorList>
    </citation>
    <scope>NUCLEOTIDE SEQUENCE</scope>
    <source>
        <strain evidence="6">W786</strain>
    </source>
</reference>
<name>A0AA48KBK7_9BACT</name>
<dbReference type="GO" id="GO:0005524">
    <property type="term" value="F:ATP binding"/>
    <property type="evidence" value="ECO:0007669"/>
    <property type="project" value="UniProtKB-KW"/>
</dbReference>
<feature type="domain" description="ABC transporter" evidence="5">
    <location>
        <begin position="2"/>
        <end position="232"/>
    </location>
</feature>
<evidence type="ECO:0000313" key="7">
    <source>
        <dbReference type="Proteomes" id="UP001228113"/>
    </source>
</evidence>
<evidence type="ECO:0000256" key="3">
    <source>
        <dbReference type="ARBA" id="ARBA00022741"/>
    </source>
</evidence>
<dbReference type="Proteomes" id="UP001228113">
    <property type="component" value="Chromosome"/>
</dbReference>
<protein>
    <submittedName>
        <fullName evidence="6">ABC transporter ATP-binding protein</fullName>
    </submittedName>
</protein>
<keyword evidence="4 6" id="KW-0067">ATP-binding</keyword>
<dbReference type="SMART" id="SM00382">
    <property type="entry name" value="AAA"/>
    <property type="match status" value="1"/>
</dbReference>
<keyword evidence="2" id="KW-0813">Transport</keyword>
<comment type="similarity">
    <text evidence="1">Belongs to the ABC transporter superfamily.</text>
</comment>
<dbReference type="PROSITE" id="PS00211">
    <property type="entry name" value="ABC_TRANSPORTER_1"/>
    <property type="match status" value="1"/>
</dbReference>
<keyword evidence="3" id="KW-0547">Nucleotide-binding</keyword>
<evidence type="ECO:0000313" key="6">
    <source>
        <dbReference type="EMBL" id="BDU75185.1"/>
    </source>
</evidence>
<dbReference type="Gene3D" id="3.40.50.300">
    <property type="entry name" value="P-loop containing nucleotide triphosphate hydrolases"/>
    <property type="match status" value="1"/>
</dbReference>
<keyword evidence="7" id="KW-1185">Reference proteome</keyword>
<dbReference type="AlphaFoldDB" id="A0AA48KBK7"/>
<sequence length="307" mass="33139">MISLQRASLRYGDILGLSPTTFELPSGGGITGLLGPNGAGKSSLIQLISGLLPPSGGEVRVFGEAPFRNPAVLARLGLVPEGDRFPSGFRGDRWLRMMGRLSGLEGAALDGAVARGLALTGMAERARLPFTAMSKGMRQRLRLAQALLHEPELLILDEPFNGLDPEARLHLMDILRGLAAGGTRILVSSHILGEVAQLTDRILLLFRGRLLAEGSVPEIRELLDRHPVELRVSAAAAREIARWAVEQDELVALRMEEGAAVLAIRNPRTFLPRLQDAVADGILPLLSLDPLDLNLDAVFQYLTKDHA</sequence>
<dbReference type="Pfam" id="PF00005">
    <property type="entry name" value="ABC_tran"/>
    <property type="match status" value="1"/>
</dbReference>
<dbReference type="SUPFAM" id="SSF52540">
    <property type="entry name" value="P-loop containing nucleoside triphosphate hydrolases"/>
    <property type="match status" value="1"/>
</dbReference>
<dbReference type="KEGG" id="msea:METESE_01430"/>
<proteinExistence type="inferred from homology"/>
<gene>
    <name evidence="6" type="ORF">METESE_01430</name>
</gene>
<organism evidence="6 7">
    <name type="scientific">Mesoterricola sediminis</name>
    <dbReference type="NCBI Taxonomy" id="2927980"/>
    <lineage>
        <taxon>Bacteria</taxon>
        <taxon>Pseudomonadati</taxon>
        <taxon>Acidobacteriota</taxon>
        <taxon>Holophagae</taxon>
        <taxon>Holophagales</taxon>
        <taxon>Holophagaceae</taxon>
        <taxon>Mesoterricola</taxon>
    </lineage>
</organism>
<evidence type="ECO:0000256" key="2">
    <source>
        <dbReference type="ARBA" id="ARBA00022448"/>
    </source>
</evidence>
<accession>A0AA48KBK7</accession>